<dbReference type="GO" id="GO:0005615">
    <property type="term" value="C:extracellular space"/>
    <property type="evidence" value="ECO:0007669"/>
    <property type="project" value="TreeGrafter"/>
</dbReference>
<dbReference type="Proteomes" id="UP000789390">
    <property type="component" value="Unassembled WGS sequence"/>
</dbReference>
<keyword evidence="2" id="KW-0964">Secreted</keyword>
<dbReference type="InterPro" id="IPR050822">
    <property type="entry name" value="Cerebellin_Synaptic_Org"/>
</dbReference>
<organism evidence="7 8">
    <name type="scientific">Daphnia galeata</name>
    <dbReference type="NCBI Taxonomy" id="27404"/>
    <lineage>
        <taxon>Eukaryota</taxon>
        <taxon>Metazoa</taxon>
        <taxon>Ecdysozoa</taxon>
        <taxon>Arthropoda</taxon>
        <taxon>Crustacea</taxon>
        <taxon>Branchiopoda</taxon>
        <taxon>Diplostraca</taxon>
        <taxon>Cladocera</taxon>
        <taxon>Anomopoda</taxon>
        <taxon>Daphniidae</taxon>
        <taxon>Daphnia</taxon>
    </lineage>
</organism>
<dbReference type="Gene3D" id="2.60.120.40">
    <property type="match status" value="1"/>
</dbReference>
<reference evidence="7" key="1">
    <citation type="submission" date="2021-11" db="EMBL/GenBank/DDBJ databases">
        <authorList>
            <person name="Schell T."/>
        </authorList>
    </citation>
    <scope>NUCLEOTIDE SEQUENCE</scope>
    <source>
        <strain evidence="7">M5</strain>
    </source>
</reference>
<gene>
    <name evidence="7" type="ORF">DGAL_LOCUS4867</name>
</gene>
<evidence type="ECO:0000313" key="8">
    <source>
        <dbReference type="Proteomes" id="UP000789390"/>
    </source>
</evidence>
<dbReference type="SMART" id="SM00110">
    <property type="entry name" value="C1Q"/>
    <property type="match status" value="1"/>
</dbReference>
<sequence>MKIPFVSMAALAAVITAVALVSSASSSQHFPLIRYAHWRNHYDPLVYYSPIFQQPSSPEQNQNDRTIVKSSELLKKSDCPVTSCLTVCKEITAIAIENVKRELFDEISNLKKELAELQNLEEMKYVDVIPRRFIWFDTQNMRKELDEMQNRLDQTNVTVENLKKQINALDTQTASSIGRMPNSCQDLKLIGHAKSGFLFGRGQDPKQKLYLNCLLRFYKIFQRHRFFNQNESGNDFQKWIGFVDVKSFPVYFQAQRTSIYNSVNTIIPYERMRLNVGNAMDPATGIFTAPRTGKYFFTFSGLGESFIEVRVDLRLKTGMMPSSDWVKIGQAYGANNHGTFALESTLQLNQGDQISLYLKLGQLHEWNDSDFGTYTSFVGMLMQEDLFS</sequence>
<comment type="subcellular location">
    <subcellularLocation>
        <location evidence="1">Secreted</location>
    </subcellularLocation>
</comment>
<dbReference type="PANTHER" id="PTHR22923">
    <property type="entry name" value="CEREBELLIN-RELATED"/>
    <property type="match status" value="1"/>
</dbReference>
<evidence type="ECO:0000256" key="5">
    <source>
        <dbReference type="SAM" id="SignalP"/>
    </source>
</evidence>
<dbReference type="InterPro" id="IPR008983">
    <property type="entry name" value="Tumour_necrosis_fac-like_dom"/>
</dbReference>
<comment type="caution">
    <text evidence="7">The sequence shown here is derived from an EMBL/GenBank/DDBJ whole genome shotgun (WGS) entry which is preliminary data.</text>
</comment>
<dbReference type="EMBL" id="CAKKLH010000081">
    <property type="protein sequence ID" value="CAH0102459.1"/>
    <property type="molecule type" value="Genomic_DNA"/>
</dbReference>
<proteinExistence type="predicted"/>
<dbReference type="OrthoDB" id="6373171at2759"/>
<dbReference type="Pfam" id="PF00386">
    <property type="entry name" value="C1q"/>
    <property type="match status" value="1"/>
</dbReference>
<keyword evidence="8" id="KW-1185">Reference proteome</keyword>
<feature type="signal peptide" evidence="5">
    <location>
        <begin position="1"/>
        <end position="26"/>
    </location>
</feature>
<evidence type="ECO:0000256" key="4">
    <source>
        <dbReference type="SAM" id="Coils"/>
    </source>
</evidence>
<feature type="coiled-coil region" evidence="4">
    <location>
        <begin position="93"/>
        <end position="172"/>
    </location>
</feature>
<dbReference type="PROSITE" id="PS50871">
    <property type="entry name" value="C1Q"/>
    <property type="match status" value="1"/>
</dbReference>
<evidence type="ECO:0000256" key="2">
    <source>
        <dbReference type="ARBA" id="ARBA00022525"/>
    </source>
</evidence>
<evidence type="ECO:0000256" key="3">
    <source>
        <dbReference type="ARBA" id="ARBA00022729"/>
    </source>
</evidence>
<evidence type="ECO:0000259" key="6">
    <source>
        <dbReference type="PROSITE" id="PS50871"/>
    </source>
</evidence>
<evidence type="ECO:0000313" key="7">
    <source>
        <dbReference type="EMBL" id="CAH0102459.1"/>
    </source>
</evidence>
<feature type="chain" id="PRO_5035298414" description="C1q domain-containing protein" evidence="5">
    <location>
        <begin position="27"/>
        <end position="388"/>
    </location>
</feature>
<dbReference type="InterPro" id="IPR001073">
    <property type="entry name" value="C1q_dom"/>
</dbReference>
<protein>
    <recommendedName>
        <fullName evidence="6">C1q domain-containing protein</fullName>
    </recommendedName>
</protein>
<dbReference type="SUPFAM" id="SSF49842">
    <property type="entry name" value="TNF-like"/>
    <property type="match status" value="1"/>
</dbReference>
<name>A0A8J2RHH7_9CRUS</name>
<dbReference type="AlphaFoldDB" id="A0A8J2RHH7"/>
<feature type="domain" description="C1q" evidence="6">
    <location>
        <begin position="245"/>
        <end position="388"/>
    </location>
</feature>
<keyword evidence="3 5" id="KW-0732">Signal</keyword>
<evidence type="ECO:0000256" key="1">
    <source>
        <dbReference type="ARBA" id="ARBA00004613"/>
    </source>
</evidence>
<keyword evidence="4" id="KW-0175">Coiled coil</keyword>
<dbReference type="PANTHER" id="PTHR22923:SF62">
    <property type="entry name" value="CVP18"/>
    <property type="match status" value="1"/>
</dbReference>
<accession>A0A8J2RHH7</accession>